<dbReference type="Proteomes" id="UP000028492">
    <property type="component" value="Chromosome"/>
</dbReference>
<reference evidence="1 2" key="1">
    <citation type="journal article" date="2014" name="J. Biotechnol.">
        <title>Complete genome sequence of the actinobacterium Amycolatopsis japonica MG417-CF17(T) (=DSM 44213T) producing (S,S)-N,N'-ethylenediaminedisuccinic acid.</title>
        <authorList>
            <person name="Stegmann E."/>
            <person name="Albersmeier A."/>
            <person name="Spohn M."/>
            <person name="Gert H."/>
            <person name="Weber T."/>
            <person name="Wohlleben W."/>
            <person name="Kalinowski J."/>
            <person name="Ruckert C."/>
        </authorList>
    </citation>
    <scope>NUCLEOTIDE SEQUENCE [LARGE SCALE GENOMIC DNA]</scope>
    <source>
        <strain evidence="2">MG417-CF17 (DSM 44213)</strain>
    </source>
</reference>
<accession>A0A075UZQ3</accession>
<sequence>MNAQEYADRQAGITRALIALVLQLVGIFRAPKLSRRDWGNLLAALYPHVDDARRQAAELGREFFDSQREQHLPDLPRHNTLLPAYHPEWFAEAMEPARLALSRPGAPEEAAAQVALRAAKEVENGGRRAILRAVDADPVVRGWARVATGRETCGWCMMLVSRGPVYTSADAAGLDLNDTSAAELWQKAESGDLESRDVIDELMTRWHPGCDCKVVPVFKISDWPGRDAWKRAEDAWKKYTKGYGGLDALNAFRRAVESGELDVRDFSIAA</sequence>
<protein>
    <submittedName>
        <fullName evidence="1">Phage protein 13</fullName>
    </submittedName>
</protein>
<dbReference type="EMBL" id="CP008953">
    <property type="protein sequence ID" value="AIG78458.1"/>
    <property type="molecule type" value="Genomic_DNA"/>
</dbReference>
<proteinExistence type="predicted"/>
<dbReference type="AlphaFoldDB" id="A0A075UZQ3"/>
<dbReference type="HOGENOM" id="CLU_1029113_0_0_11"/>
<name>A0A075UZQ3_9PSEU</name>
<evidence type="ECO:0000313" key="1">
    <source>
        <dbReference type="EMBL" id="AIG78458.1"/>
    </source>
</evidence>
<gene>
    <name evidence="1" type="ORF">AJAP_28100</name>
</gene>
<dbReference type="Pfam" id="PF25310">
    <property type="entry name" value="VG15"/>
    <property type="match status" value="1"/>
</dbReference>
<keyword evidence="2" id="KW-1185">Reference proteome</keyword>
<dbReference type="KEGG" id="aja:AJAP_28100"/>
<organism evidence="1 2">
    <name type="scientific">Amycolatopsis japonica</name>
    <dbReference type="NCBI Taxonomy" id="208439"/>
    <lineage>
        <taxon>Bacteria</taxon>
        <taxon>Bacillati</taxon>
        <taxon>Actinomycetota</taxon>
        <taxon>Actinomycetes</taxon>
        <taxon>Pseudonocardiales</taxon>
        <taxon>Pseudonocardiaceae</taxon>
        <taxon>Amycolatopsis</taxon>
        <taxon>Amycolatopsis japonica group</taxon>
    </lineage>
</organism>
<dbReference type="RefSeq" id="WP_038516725.1">
    <property type="nucleotide sequence ID" value="NZ_CP008953.1"/>
</dbReference>
<dbReference type="InterPro" id="IPR057369">
    <property type="entry name" value="VG15"/>
</dbReference>
<evidence type="ECO:0000313" key="2">
    <source>
        <dbReference type="Proteomes" id="UP000028492"/>
    </source>
</evidence>
<dbReference type="eggNOG" id="ENOG5033XA9">
    <property type="taxonomic scope" value="Bacteria"/>
</dbReference>
<dbReference type="STRING" id="208439.AJAP_28100"/>